<proteinExistence type="predicted"/>
<name>A0AAE9K6G4_9CAUD</name>
<evidence type="ECO:0000313" key="1">
    <source>
        <dbReference type="EMBL" id="UNY46925.1"/>
    </source>
</evidence>
<gene>
    <name evidence="1" type="ORF">EHEKIMEA_00018</name>
</gene>
<accession>A0AAE9K6G4</accession>
<dbReference type="EMBL" id="OM638103">
    <property type="protein sequence ID" value="UNY46925.1"/>
    <property type="molecule type" value="Genomic_DNA"/>
</dbReference>
<organism evidence="1 2">
    <name type="scientific">Cronobacter phage LPCS28</name>
    <dbReference type="NCBI Taxonomy" id="2924885"/>
    <lineage>
        <taxon>Viruses</taxon>
        <taxon>Duplodnaviria</taxon>
        <taxon>Heunggongvirae</taxon>
        <taxon>Uroviricota</taxon>
        <taxon>Caudoviricetes</taxon>
        <taxon>Pantevenvirales</taxon>
        <taxon>Straboviridae</taxon>
        <taxon>Nanhuvirus</taxon>
        <taxon>Nanhuvirus LPCS28</taxon>
    </lineage>
</organism>
<keyword evidence="2" id="KW-1185">Reference proteome</keyword>
<reference evidence="1 2" key="1">
    <citation type="submission" date="2022-02" db="EMBL/GenBank/DDBJ databases">
        <authorList>
            <person name="Tian F."/>
            <person name="Li J."/>
            <person name="Li F."/>
            <person name="Tong Y."/>
        </authorList>
    </citation>
    <scope>NUCLEOTIDE SEQUENCE [LARGE SCALE GENOMIC DNA]</scope>
</reference>
<evidence type="ECO:0000313" key="2">
    <source>
        <dbReference type="Proteomes" id="UP000832072"/>
    </source>
</evidence>
<sequence length="114" mass="13572">MSFNQVVELKIQKRDHSGWTTMFHQDIHVALKTANVIPFRNGLKKEIERIINEAWLLRHVNMESLKRNGTVLKFIYYHRSQVSGYQDEIVTHIKMSEEGWRTGIVMFAEKIWRS</sequence>
<dbReference type="Proteomes" id="UP000832072">
    <property type="component" value="Segment"/>
</dbReference>
<protein>
    <submittedName>
        <fullName evidence="1">Uncharacterized protein</fullName>
    </submittedName>
</protein>